<reference evidence="1 2" key="1">
    <citation type="submission" date="2020-03" db="EMBL/GenBank/DDBJ databases">
        <title>Genomic Encyclopedia of Type Strains, Phase IV (KMG-IV): sequencing the most valuable type-strain genomes for metagenomic binning, comparative biology and taxonomic classification.</title>
        <authorList>
            <person name="Goeker M."/>
        </authorList>
    </citation>
    <scope>NUCLEOTIDE SEQUENCE [LARGE SCALE GENOMIC DNA]</scope>
    <source>
        <strain evidence="1 2">DSM 4736</strain>
    </source>
</reference>
<dbReference type="PROSITE" id="PS51257">
    <property type="entry name" value="PROKAR_LIPOPROTEIN"/>
    <property type="match status" value="1"/>
</dbReference>
<dbReference type="Proteomes" id="UP000587415">
    <property type="component" value="Unassembled WGS sequence"/>
</dbReference>
<dbReference type="AlphaFoldDB" id="A0A7X5YKS5"/>
<evidence type="ECO:0000313" key="1">
    <source>
        <dbReference type="EMBL" id="NJC41733.1"/>
    </source>
</evidence>
<comment type="caution">
    <text evidence="1">The sequence shown here is derived from an EMBL/GenBank/DDBJ whole genome shotgun (WGS) entry which is preliminary data.</text>
</comment>
<name>A0A7X5YKS5_9CAUL</name>
<organism evidence="1 2">
    <name type="scientific">Brevundimonas alba</name>
    <dbReference type="NCBI Taxonomy" id="74314"/>
    <lineage>
        <taxon>Bacteria</taxon>
        <taxon>Pseudomonadati</taxon>
        <taxon>Pseudomonadota</taxon>
        <taxon>Alphaproteobacteria</taxon>
        <taxon>Caulobacterales</taxon>
        <taxon>Caulobacteraceae</taxon>
        <taxon>Brevundimonas</taxon>
    </lineage>
</organism>
<protein>
    <submittedName>
        <fullName evidence="1">ABC-type glycerol-3-phosphate transport system substrate-binding protein</fullName>
    </submittedName>
</protein>
<accession>A0A7X5YKS5</accession>
<sequence length="182" mass="19621">MQRHLILAGALALGLAACDERASTADAAADVAADALEAAAHSDPETTAEHLAAVTAEAERIEREYVTREDAENRRKLNLIGAGAPPDSEAAYVPDPPNDWFAMNPEHIFCESLTAQTGDRNPDQFIGKLLANGGSIMRLDLGDGSIQVIDQNDPRPFSTIVFVRGLENCRANLRRAQEETAR</sequence>
<evidence type="ECO:0000313" key="2">
    <source>
        <dbReference type="Proteomes" id="UP000587415"/>
    </source>
</evidence>
<dbReference type="EMBL" id="JAATJM010000001">
    <property type="protein sequence ID" value="NJC41733.1"/>
    <property type="molecule type" value="Genomic_DNA"/>
</dbReference>
<keyword evidence="2" id="KW-1185">Reference proteome</keyword>
<proteinExistence type="predicted"/>
<gene>
    <name evidence="1" type="ORF">GGQ87_001991</name>
</gene>
<dbReference type="RefSeq" id="WP_168047083.1">
    <property type="nucleotide sequence ID" value="NZ_JAATJM010000001.1"/>
</dbReference>